<accession>A0A1S0Z4D0</accession>
<name>A0A1S0Z4D0_SALET</name>
<organism evidence="1">
    <name type="scientific">Salmonella enterica subsp. enterica serovar Saintpaul</name>
    <dbReference type="NCBI Taxonomy" id="90105"/>
    <lineage>
        <taxon>Bacteria</taxon>
        <taxon>Pseudomonadati</taxon>
        <taxon>Pseudomonadota</taxon>
        <taxon>Gammaproteobacteria</taxon>
        <taxon>Enterobacterales</taxon>
        <taxon>Enterobacteriaceae</taxon>
        <taxon>Salmonella</taxon>
    </lineage>
</organism>
<evidence type="ECO:0008006" key="2">
    <source>
        <dbReference type="Google" id="ProtNLM"/>
    </source>
</evidence>
<evidence type="ECO:0000313" key="1">
    <source>
        <dbReference type="EMBL" id="OHG51693.1"/>
    </source>
</evidence>
<comment type="caution">
    <text evidence="1">The sequence shown here is derived from an EMBL/GenBank/DDBJ whole genome shotgun (WGS) entry which is preliminary data.</text>
</comment>
<dbReference type="RefSeq" id="WP_000564705.1">
    <property type="nucleotide sequence ID" value="NZ_QWDP01000007.1"/>
</dbReference>
<dbReference type="EMBL" id="MLZC01000063">
    <property type="protein sequence ID" value="OHG51693.1"/>
    <property type="molecule type" value="Genomic_DNA"/>
</dbReference>
<reference evidence="1" key="1">
    <citation type="submission" date="2016-09" db="EMBL/GenBank/DDBJ databases">
        <title>Whole genome sequencing of Salmonella enterica.</title>
        <authorList>
            <person name="Bell R."/>
        </authorList>
    </citation>
    <scope>NUCLEOTIDE SEQUENCE [LARGE SCALE GENOMIC DNA]</scope>
    <source>
        <strain evidence="1">CFSAN044978</strain>
    </source>
</reference>
<sequence>MIDFDAMVKNEDMADIILFLVNRNENGIAYPSIDRFFGRHKAAEKYESYNIKLIHEVRKLEESGQVLSSRVYGAGCKKGPNWKEPRFVTEKKYGIE</sequence>
<dbReference type="AlphaFoldDB" id="A0A1S0Z4D0"/>
<proteinExistence type="predicted"/>
<protein>
    <recommendedName>
        <fullName evidence="2">Helix-turn-helix domain-containing protein</fullName>
    </recommendedName>
</protein>
<gene>
    <name evidence="1" type="ORF">A7T00_33965</name>
</gene>